<gene>
    <name evidence="10" type="ORF">FNF31_03709</name>
</gene>
<evidence type="ECO:0000256" key="6">
    <source>
        <dbReference type="ARBA" id="ARBA00022840"/>
    </source>
</evidence>
<dbReference type="InterPro" id="IPR020472">
    <property type="entry name" value="WD40_PAC1"/>
</dbReference>
<feature type="compositionally biased region" description="Gly residues" evidence="8">
    <location>
        <begin position="683"/>
        <end position="692"/>
    </location>
</feature>
<dbReference type="PROSITE" id="PS50082">
    <property type="entry name" value="WD_REPEATS_2"/>
    <property type="match status" value="3"/>
</dbReference>
<feature type="compositionally biased region" description="Low complexity" evidence="8">
    <location>
        <begin position="1085"/>
        <end position="1104"/>
    </location>
</feature>
<dbReference type="InterPro" id="IPR015943">
    <property type="entry name" value="WD40/YVTN_repeat-like_dom_sf"/>
</dbReference>
<dbReference type="InterPro" id="IPR008271">
    <property type="entry name" value="Ser/Thr_kinase_AS"/>
</dbReference>
<feature type="compositionally biased region" description="Low complexity" evidence="8">
    <location>
        <begin position="617"/>
        <end position="627"/>
    </location>
</feature>
<keyword evidence="6" id="KW-0067">ATP-binding</keyword>
<evidence type="ECO:0000259" key="9">
    <source>
        <dbReference type="PROSITE" id="PS50011"/>
    </source>
</evidence>
<keyword evidence="4" id="KW-0547">Nucleotide-binding</keyword>
<feature type="compositionally biased region" description="Acidic residues" evidence="8">
    <location>
        <begin position="640"/>
        <end position="656"/>
    </location>
</feature>
<feature type="compositionally biased region" description="Acidic residues" evidence="8">
    <location>
        <begin position="606"/>
        <end position="616"/>
    </location>
</feature>
<dbReference type="SMART" id="SM00220">
    <property type="entry name" value="S_TKc"/>
    <property type="match status" value="1"/>
</dbReference>
<feature type="region of interest" description="Disordered" evidence="8">
    <location>
        <begin position="334"/>
        <end position="370"/>
    </location>
</feature>
<dbReference type="Pfam" id="PF00400">
    <property type="entry name" value="WD40"/>
    <property type="match status" value="2"/>
</dbReference>
<dbReference type="InterPro" id="IPR019775">
    <property type="entry name" value="WD40_repeat_CS"/>
</dbReference>
<dbReference type="SUPFAM" id="SSF50978">
    <property type="entry name" value="WD40 repeat-like"/>
    <property type="match status" value="1"/>
</dbReference>
<dbReference type="PANTHER" id="PTHR48016">
    <property type="entry name" value="MAP KINASE KINASE KINASE SSK2-RELATED-RELATED"/>
    <property type="match status" value="1"/>
</dbReference>
<feature type="compositionally biased region" description="Low complexity" evidence="8">
    <location>
        <begin position="451"/>
        <end position="483"/>
    </location>
</feature>
<evidence type="ECO:0000313" key="11">
    <source>
        <dbReference type="Proteomes" id="UP000325113"/>
    </source>
</evidence>
<dbReference type="PANTHER" id="PTHR48016:SF56">
    <property type="entry name" value="MAPKK KINASE"/>
    <property type="match status" value="1"/>
</dbReference>
<dbReference type="InterPro" id="IPR036322">
    <property type="entry name" value="WD40_repeat_dom_sf"/>
</dbReference>
<sequence>MLASQNDLQELVDHHVAYGKAVAYVNVVRQAAAAEEQAGAASAADRTRAATASAAPDADRIRWRKGERLGAGAVGTVFQGLNVDTGELMAIKQIDSADLSARELAALEQEVSLLRSFRHPNIVRYLGAQREGDTLCVFLEYVPGGSVKRVLERFGGFEEGLVRRYTRHLLVGLEYLHRNGIAHRDIKGGNVLVALDGVIKLADFGASKRISAPPLAGASRTGTGVKGTPQWMAPEVVREQEAETGWRRADIWSVGCTVIEMATGRPPWSEFANPVTAMYHIAVTDKPPAFPDSLSAVGHDFLSACLQLDPRRRPDVSALLLHPFVANAPTHAVGRPAAAPRSGLPGAAGSLLGSGPLPVRPSTGHAAGRPSSRHMLLVDHPAGLAGPHGSVFDVRHARPDSELSGAGSRVGTAGTAGTHDHHGLPGAVGAQEGVSSPGHSWRPGTPERRATPLSAAAAASVLANPASGTPPASAGPPSQGRPPTAGLSGMSVLNGFMDLDATAQTPRKPLAGAGAGAAAPGSVPALSTGSGVELDADRGLGPLVDSPYDASFGAFGGTGTAASVATAISAATRGLGATAASVRSVASQPVSPQVEPGSPPPTELLAGDEDEDEEAAAMDAASVAGRGSRSRRMSRLIAGGEDDGDSSDYGDDEDWVSDGSLPEDGRADGEDEDEDEDEDDQGYGSGERGGLDVGIDGAAIVQTAGGLDWLAAAADLAPPPAGSPTPAAGRSGPPRELADALAPLRGLVVTGTDEGSVWVWDVQGPLIQAAAAAVAAAAGHTASGRPGHPVLSLPLRRISAHKVAVRCIAVFVDPDHRREVMAAAAARVAAAAAEADGAAASADQDAAAPGFAPTPLPAVHSPGTGAALSASAASTSAAAGAGTSAAAAAALPPTGVGASGPGTWARSAGLRIVTGAQDGTIRVLDPSARRAPRALLRGHSGPVLSLTVLQSGKQLLSTSADKTVRLWDLASGTQRAVYSEHLGAPPDQPERGRRPAVALAAFSAAKDASGGATLLTGCSDGVVRMWDTGTGRLVRPLKCHRGAVTCLAWGASGQAATGGSDGMLRLWDLSSGKIVHEFPAGRSAAAAAGEADAEPGARGSHASGESGGGNGAAAPPSARPTTSGPAAPSPAADDRSRSADAGLQGEGGPGAAGAEAAPAAAVMDTSAGGAAASPPPTSPSAMVVRAAASPGSPGAAGASNAPVTAWVNQLVWDGDVISCSTKSGAVWILEWEPARLD</sequence>
<feature type="repeat" description="WD" evidence="7">
    <location>
        <begin position="1037"/>
        <end position="1077"/>
    </location>
</feature>
<keyword evidence="2" id="KW-0808">Transferase</keyword>
<dbReference type="EMBL" id="VLTM01000034">
    <property type="protein sequence ID" value="KAA0161595.1"/>
    <property type="molecule type" value="Genomic_DNA"/>
</dbReference>
<feature type="repeat" description="WD" evidence="7">
    <location>
        <begin position="936"/>
        <end position="977"/>
    </location>
</feature>
<keyword evidence="1 7" id="KW-0853">WD repeat</keyword>
<feature type="region of interest" description="Disordered" evidence="8">
    <location>
        <begin position="586"/>
        <end position="692"/>
    </location>
</feature>
<accession>A0A5A8D8T0</accession>
<dbReference type="CDD" id="cd06606">
    <property type="entry name" value="STKc_MAPKKK"/>
    <property type="match status" value="1"/>
</dbReference>
<evidence type="ECO:0000313" key="10">
    <source>
        <dbReference type="EMBL" id="KAA0161595.1"/>
    </source>
</evidence>
<comment type="caution">
    <text evidence="10">The sequence shown here is derived from an EMBL/GenBank/DDBJ whole genome shotgun (WGS) entry which is preliminary data.</text>
</comment>
<dbReference type="InterPro" id="IPR050538">
    <property type="entry name" value="MAP_kinase_kinase_kinase"/>
</dbReference>
<feature type="compositionally biased region" description="Acidic residues" evidence="8">
    <location>
        <begin position="669"/>
        <end position="681"/>
    </location>
</feature>
<evidence type="ECO:0000256" key="4">
    <source>
        <dbReference type="ARBA" id="ARBA00022741"/>
    </source>
</evidence>
<evidence type="ECO:0000256" key="1">
    <source>
        <dbReference type="ARBA" id="ARBA00022574"/>
    </source>
</evidence>
<feature type="domain" description="Protein kinase" evidence="9">
    <location>
        <begin position="63"/>
        <end position="325"/>
    </location>
</feature>
<dbReference type="GO" id="GO:0004672">
    <property type="term" value="F:protein kinase activity"/>
    <property type="evidence" value="ECO:0007669"/>
    <property type="project" value="InterPro"/>
</dbReference>
<dbReference type="GO" id="GO:0005524">
    <property type="term" value="F:ATP binding"/>
    <property type="evidence" value="ECO:0007669"/>
    <property type="project" value="UniProtKB-KW"/>
</dbReference>
<evidence type="ECO:0000256" key="2">
    <source>
        <dbReference type="ARBA" id="ARBA00022679"/>
    </source>
</evidence>
<feature type="compositionally biased region" description="Low complexity" evidence="8">
    <location>
        <begin position="342"/>
        <end position="357"/>
    </location>
</feature>
<feature type="repeat" description="WD" evidence="7">
    <location>
        <begin position="1011"/>
        <end position="1036"/>
    </location>
</feature>
<dbReference type="SUPFAM" id="SSF56112">
    <property type="entry name" value="Protein kinase-like (PK-like)"/>
    <property type="match status" value="1"/>
</dbReference>
<feature type="compositionally biased region" description="Low complexity" evidence="8">
    <location>
        <begin position="1112"/>
        <end position="1131"/>
    </location>
</feature>
<dbReference type="PROSITE" id="PS50011">
    <property type="entry name" value="PROTEIN_KINASE_DOM"/>
    <property type="match status" value="1"/>
</dbReference>
<keyword evidence="3" id="KW-0677">Repeat</keyword>
<dbReference type="PROSITE" id="PS50294">
    <property type="entry name" value="WD_REPEATS_REGION"/>
    <property type="match status" value="2"/>
</dbReference>
<dbReference type="Gene3D" id="1.10.510.10">
    <property type="entry name" value="Transferase(Phosphotransferase) domain 1"/>
    <property type="match status" value="1"/>
</dbReference>
<evidence type="ECO:0000256" key="8">
    <source>
        <dbReference type="SAM" id="MobiDB-lite"/>
    </source>
</evidence>
<name>A0A5A8D8T0_CAFRO</name>
<dbReference type="InterPro" id="IPR011009">
    <property type="entry name" value="Kinase-like_dom_sf"/>
</dbReference>
<dbReference type="Pfam" id="PF00069">
    <property type="entry name" value="Pkinase"/>
    <property type="match status" value="1"/>
</dbReference>
<feature type="region of interest" description="Disordered" evidence="8">
    <location>
        <begin position="1085"/>
        <end position="1159"/>
    </location>
</feature>
<dbReference type="AlphaFoldDB" id="A0A5A8D8T0"/>
<dbReference type="SMART" id="SM00320">
    <property type="entry name" value="WD40"/>
    <property type="match status" value="4"/>
</dbReference>
<dbReference type="Gene3D" id="2.130.10.10">
    <property type="entry name" value="YVTN repeat-like/Quinoprotein amine dehydrogenase"/>
    <property type="match status" value="2"/>
</dbReference>
<evidence type="ECO:0000256" key="5">
    <source>
        <dbReference type="ARBA" id="ARBA00022777"/>
    </source>
</evidence>
<evidence type="ECO:0000256" key="3">
    <source>
        <dbReference type="ARBA" id="ARBA00022737"/>
    </source>
</evidence>
<dbReference type="PROSITE" id="PS00678">
    <property type="entry name" value="WD_REPEATS_1"/>
    <property type="match status" value="2"/>
</dbReference>
<keyword evidence="5" id="KW-0418">Kinase</keyword>
<dbReference type="InterPro" id="IPR000719">
    <property type="entry name" value="Prot_kinase_dom"/>
</dbReference>
<reference evidence="10 11" key="1">
    <citation type="submission" date="2019-07" db="EMBL/GenBank/DDBJ databases">
        <title>Genomes of Cafeteria roenbergensis.</title>
        <authorList>
            <person name="Fischer M.G."/>
            <person name="Hackl T."/>
            <person name="Roman M."/>
        </authorList>
    </citation>
    <scope>NUCLEOTIDE SEQUENCE [LARGE SCALE GENOMIC DNA]</scope>
    <source>
        <strain evidence="10 11">Cflag</strain>
    </source>
</reference>
<dbReference type="PROSITE" id="PS00108">
    <property type="entry name" value="PROTEIN_KINASE_ST"/>
    <property type="match status" value="1"/>
</dbReference>
<dbReference type="Proteomes" id="UP000325113">
    <property type="component" value="Unassembled WGS sequence"/>
</dbReference>
<feature type="region of interest" description="Disordered" evidence="8">
    <location>
        <begin position="399"/>
        <end position="491"/>
    </location>
</feature>
<dbReference type="InterPro" id="IPR001680">
    <property type="entry name" value="WD40_rpt"/>
</dbReference>
<organism evidence="10 11">
    <name type="scientific">Cafeteria roenbergensis</name>
    <name type="common">Marine flagellate</name>
    <dbReference type="NCBI Taxonomy" id="33653"/>
    <lineage>
        <taxon>Eukaryota</taxon>
        <taxon>Sar</taxon>
        <taxon>Stramenopiles</taxon>
        <taxon>Bigyra</taxon>
        <taxon>Opalozoa</taxon>
        <taxon>Bicosoecida</taxon>
        <taxon>Cafeteriaceae</taxon>
        <taxon>Cafeteria</taxon>
    </lineage>
</organism>
<feature type="region of interest" description="Disordered" evidence="8">
    <location>
        <begin position="717"/>
        <end position="737"/>
    </location>
</feature>
<feature type="compositionally biased region" description="Low complexity" evidence="8">
    <location>
        <begin position="724"/>
        <end position="735"/>
    </location>
</feature>
<dbReference type="PRINTS" id="PR00320">
    <property type="entry name" value="GPROTEINBRPT"/>
</dbReference>
<proteinExistence type="predicted"/>
<protein>
    <recommendedName>
        <fullName evidence="9">Protein kinase domain-containing protein</fullName>
    </recommendedName>
</protein>
<evidence type="ECO:0000256" key="7">
    <source>
        <dbReference type="PROSITE-ProRule" id="PRU00221"/>
    </source>
</evidence>